<dbReference type="GO" id="GO:0008671">
    <property type="term" value="F:2-dehydro-3-deoxygalactonokinase activity"/>
    <property type="evidence" value="ECO:0007669"/>
    <property type="project" value="InterPro"/>
</dbReference>
<dbReference type="Pfam" id="PF05035">
    <property type="entry name" value="DGOK"/>
    <property type="match status" value="1"/>
</dbReference>
<dbReference type="OrthoDB" id="256574at2"/>
<evidence type="ECO:0000313" key="1">
    <source>
        <dbReference type="EMBL" id="GAD57781.1"/>
    </source>
</evidence>
<reference evidence="2" key="1">
    <citation type="journal article" date="2013" name="Genome Announc.">
        <title>Draft Genome Sequence of the Dimorphic Prosthecate Bacterium Brevundimonas abyssalis TAR-001T.</title>
        <authorList>
            <person name="Tsubouchi T."/>
            <person name="Nishi S."/>
            <person name="Usui K."/>
            <person name="Shimane Y."/>
            <person name="Takaki Y."/>
            <person name="Maruyama T."/>
            <person name="Hatada Y."/>
        </authorList>
    </citation>
    <scope>NUCLEOTIDE SEQUENCE [LARGE SCALE GENOMIC DNA]</scope>
    <source>
        <strain evidence="2">TAR-001</strain>
    </source>
</reference>
<dbReference type="AlphaFoldDB" id="A0A8E0NA18"/>
<dbReference type="EMBL" id="BATC01000001">
    <property type="protein sequence ID" value="GAD57781.1"/>
    <property type="molecule type" value="Genomic_DNA"/>
</dbReference>
<protein>
    <submittedName>
        <fullName evidence="1">2-dehydro-3-deoxygalactonokinase</fullName>
    </submittedName>
</protein>
<keyword evidence="1" id="KW-0808">Transferase</keyword>
<keyword evidence="2" id="KW-1185">Reference proteome</keyword>
<dbReference type="Proteomes" id="UP000016569">
    <property type="component" value="Unassembled WGS sequence"/>
</dbReference>
<dbReference type="GO" id="GO:0034194">
    <property type="term" value="P:D-galactonate catabolic process"/>
    <property type="evidence" value="ECO:0007669"/>
    <property type="project" value="InterPro"/>
</dbReference>
<dbReference type="InterPro" id="IPR042257">
    <property type="entry name" value="DGOK_C"/>
</dbReference>
<dbReference type="SUPFAM" id="SSF53067">
    <property type="entry name" value="Actin-like ATPase domain"/>
    <property type="match status" value="1"/>
</dbReference>
<comment type="caution">
    <text evidence="1">The sequence shown here is derived from an EMBL/GenBank/DDBJ whole genome shotgun (WGS) entry which is preliminary data.</text>
</comment>
<keyword evidence="1" id="KW-0418">Kinase</keyword>
<gene>
    <name evidence="1" type="ORF">MBEBAB_0031</name>
</gene>
<accession>A0A8E0NA18</accession>
<proteinExistence type="predicted"/>
<dbReference type="Gene3D" id="3.30.420.300">
    <property type="entry name" value="2-keto-3-deoxy-galactonokinase, substrate binding domain"/>
    <property type="match status" value="1"/>
</dbReference>
<dbReference type="InterPro" id="IPR007729">
    <property type="entry name" value="DGOK"/>
</dbReference>
<dbReference type="InterPro" id="IPR042258">
    <property type="entry name" value="DGOK_N"/>
</dbReference>
<dbReference type="Gene3D" id="3.30.420.310">
    <property type="entry name" value="2-keto-3-deoxy-galactonokinase, C-terminal domain"/>
    <property type="match status" value="1"/>
</dbReference>
<dbReference type="InterPro" id="IPR043129">
    <property type="entry name" value="ATPase_NBD"/>
</dbReference>
<organism evidence="1 2">
    <name type="scientific">Brevundimonas abyssalis TAR-001</name>
    <dbReference type="NCBI Taxonomy" id="1391729"/>
    <lineage>
        <taxon>Bacteria</taxon>
        <taxon>Pseudomonadati</taxon>
        <taxon>Pseudomonadota</taxon>
        <taxon>Alphaproteobacteria</taxon>
        <taxon>Caulobacterales</taxon>
        <taxon>Caulobacteraceae</taxon>
        <taxon>Brevundimonas</taxon>
    </lineage>
</organism>
<sequence>MIDTSRIALVGVDWGSTNLRAFALDGEGAVLDRRADDRGAAGLSPDAFAAVLDDVVRDWRADSAPVLICGMAGARGGWVEAPYVEMPAALADLTPHLTGAAPGVRIVPGVCKRADGRLIDVMRGEEVQVLGALTDGVAVCPGTHSKWVRMEGGRITDLRTVMTGELFAVLRAHSILGRTMTEGPFDPAAFDEGVDRGLADPALTAALFSVRTAGLDGRLAPSAAPDYLSGLLIGAEIAARAAASRVPFT</sequence>
<evidence type="ECO:0000313" key="2">
    <source>
        <dbReference type="Proteomes" id="UP000016569"/>
    </source>
</evidence>
<name>A0A8E0NA18_9CAUL</name>
<dbReference type="RefSeq" id="WP_021695877.1">
    <property type="nucleotide sequence ID" value="NZ_BATC01000001.1"/>
</dbReference>